<dbReference type="PANTHER" id="PTHR22618:SF2">
    <property type="entry name" value="PROTEIN O-MANNOSE KINASE"/>
    <property type="match status" value="1"/>
</dbReference>
<evidence type="ECO:0000256" key="6">
    <source>
        <dbReference type="ARBA" id="ARBA00022989"/>
    </source>
</evidence>
<evidence type="ECO:0000256" key="9">
    <source>
        <dbReference type="SAM" id="MobiDB-lite"/>
    </source>
</evidence>
<name>A0ABN7TCP4_OIKDI</name>
<keyword evidence="11" id="KW-1185">Reference proteome</keyword>
<evidence type="ECO:0000313" key="10">
    <source>
        <dbReference type="EMBL" id="CAG5113270.1"/>
    </source>
</evidence>
<keyword evidence="6" id="KW-1133">Transmembrane helix</keyword>
<dbReference type="EMBL" id="OU015567">
    <property type="protein sequence ID" value="CAG5113270.1"/>
    <property type="molecule type" value="Genomic_DNA"/>
</dbReference>
<feature type="region of interest" description="Disordered" evidence="9">
    <location>
        <begin position="50"/>
        <end position="101"/>
    </location>
</feature>
<dbReference type="InterPro" id="IPR011009">
    <property type="entry name" value="Kinase-like_dom_sf"/>
</dbReference>
<evidence type="ECO:0000256" key="7">
    <source>
        <dbReference type="ARBA" id="ARBA00023136"/>
    </source>
</evidence>
<evidence type="ECO:0000256" key="8">
    <source>
        <dbReference type="ARBA" id="ARBA00037847"/>
    </source>
</evidence>
<protein>
    <submittedName>
        <fullName evidence="10">Oidioi.mRNA.OKI2018_I69.chr2.g7389.t1.cds</fullName>
    </submittedName>
</protein>
<dbReference type="Gene3D" id="1.10.510.10">
    <property type="entry name" value="Transferase(Phosphotransferase) domain 1"/>
    <property type="match status" value="1"/>
</dbReference>
<gene>
    <name evidence="10" type="ORF">OKIOD_LOCUS16154</name>
</gene>
<evidence type="ECO:0000256" key="3">
    <source>
        <dbReference type="ARBA" id="ARBA00022741"/>
    </source>
</evidence>
<feature type="compositionally biased region" description="Low complexity" evidence="9">
    <location>
        <begin position="68"/>
        <end position="85"/>
    </location>
</feature>
<evidence type="ECO:0000256" key="1">
    <source>
        <dbReference type="ARBA" id="ARBA00022679"/>
    </source>
</evidence>
<keyword evidence="2" id="KW-0812">Transmembrane</keyword>
<feature type="region of interest" description="Disordered" evidence="9">
    <location>
        <begin position="14"/>
        <end position="33"/>
    </location>
</feature>
<proteinExistence type="predicted"/>
<evidence type="ECO:0000256" key="4">
    <source>
        <dbReference type="ARBA" id="ARBA00022777"/>
    </source>
</evidence>
<reference evidence="10 11" key="1">
    <citation type="submission" date="2021-04" db="EMBL/GenBank/DDBJ databases">
        <authorList>
            <person name="Bliznina A."/>
        </authorList>
    </citation>
    <scope>NUCLEOTIDE SEQUENCE [LARGE SCALE GENOMIC DNA]</scope>
</reference>
<evidence type="ECO:0000256" key="2">
    <source>
        <dbReference type="ARBA" id="ARBA00022692"/>
    </source>
</evidence>
<keyword evidence="5" id="KW-0067">ATP-binding</keyword>
<keyword evidence="7" id="KW-0472">Membrane</keyword>
<sequence length="458" mass="51623">MDIKHKIGIANFSRSRRSADDSNSLQFEPGSLRHTSHVSTSLKSLLQNAASQNSQVPLSTDDVEITTETETSTTVETSTTTSELSSVDEESDKFGAEQEPNSFVHEMMIQSARRLPNDDFELPDFEICPILPDLPGESGSIRKVRDTERAKVNRRIDERLKIYQNRTDCVYDCHVGCPEGWFKLPGMKECRPRLNCTQIKKQLPTKDRYLIGGGGVKRIYTADLNGSAVVIARVKRFKFNQYLESMIDLQQTGVVAQLIGVCEEPAWPEVVLQYHSLGSLLSVSQLPNDLDLRWRVVMSYLDVVNKLHTQVPRAPRVLCDASRTEITLSQFLLTDDFQVVLNDVDELIAASQDGTVRCNCNIIRGGSEIEENMGCLVPPEQKQCGLGIFYTEKIDIWKIPDITKAILGESEEATDVWNKLYRIHQECKLDEPLSRPEIGTVVDKYLEVQQQFNINPGL</sequence>
<organism evidence="10 11">
    <name type="scientific">Oikopleura dioica</name>
    <name type="common">Tunicate</name>
    <dbReference type="NCBI Taxonomy" id="34765"/>
    <lineage>
        <taxon>Eukaryota</taxon>
        <taxon>Metazoa</taxon>
        <taxon>Chordata</taxon>
        <taxon>Tunicata</taxon>
        <taxon>Appendicularia</taxon>
        <taxon>Copelata</taxon>
        <taxon>Oikopleuridae</taxon>
        <taxon>Oikopleura</taxon>
    </lineage>
</organism>
<evidence type="ECO:0000256" key="5">
    <source>
        <dbReference type="ARBA" id="ARBA00022840"/>
    </source>
</evidence>
<keyword evidence="1" id="KW-0808">Transferase</keyword>
<evidence type="ECO:0000313" key="11">
    <source>
        <dbReference type="Proteomes" id="UP001158576"/>
    </source>
</evidence>
<comment type="subcellular location">
    <subcellularLocation>
        <location evidence="8">Endomembrane system</location>
        <topology evidence="8">Single-pass membrane protein</topology>
    </subcellularLocation>
</comment>
<keyword evidence="4" id="KW-0418">Kinase</keyword>
<dbReference type="PANTHER" id="PTHR22618">
    <property type="entry name" value="PROTEIN O-MANNOSE KINASE"/>
    <property type="match status" value="1"/>
</dbReference>
<keyword evidence="3" id="KW-0547">Nucleotide-binding</keyword>
<dbReference type="SUPFAM" id="SSF56112">
    <property type="entry name" value="Protein kinase-like (PK-like)"/>
    <property type="match status" value="1"/>
</dbReference>
<dbReference type="InterPro" id="IPR039318">
    <property type="entry name" value="POMK"/>
</dbReference>
<accession>A0ABN7TCP4</accession>
<dbReference type="Proteomes" id="UP001158576">
    <property type="component" value="Chromosome 2"/>
</dbReference>